<evidence type="ECO:0000313" key="2">
    <source>
        <dbReference type="Proteomes" id="UP000759256"/>
    </source>
</evidence>
<gene>
    <name evidence="1" type="ORF">K8V06_05135</name>
</gene>
<comment type="caution">
    <text evidence="1">The sequence shown here is derived from an EMBL/GenBank/DDBJ whole genome shotgun (WGS) entry which is preliminary data.</text>
</comment>
<dbReference type="AlphaFoldDB" id="A0A385XSA0"/>
<reference evidence="1" key="1">
    <citation type="journal article" date="2021" name="PeerJ">
        <title>Extensive microbial diversity within the chicken gut microbiome revealed by metagenomics and culture.</title>
        <authorList>
            <person name="Gilroy R."/>
            <person name="Ravi A."/>
            <person name="Getino M."/>
            <person name="Pursley I."/>
            <person name="Horton D.L."/>
            <person name="Alikhan N.F."/>
            <person name="Baker D."/>
            <person name="Gharbi K."/>
            <person name="Hall N."/>
            <person name="Watson M."/>
            <person name="Adriaenssens E.M."/>
            <person name="Foster-Nyarko E."/>
            <person name="Jarju S."/>
            <person name="Secka A."/>
            <person name="Antonio M."/>
            <person name="Oren A."/>
            <person name="Chaudhuri R.R."/>
            <person name="La Ragione R."/>
            <person name="Hildebrand F."/>
            <person name="Pallen M.J."/>
        </authorList>
    </citation>
    <scope>NUCLEOTIDE SEQUENCE</scope>
    <source>
        <strain evidence="1">CHK189-29639</strain>
    </source>
</reference>
<dbReference type="Proteomes" id="UP000759256">
    <property type="component" value="Unassembled WGS sequence"/>
</dbReference>
<dbReference type="EMBL" id="DYVK01000049">
    <property type="protein sequence ID" value="HJG15507.1"/>
    <property type="molecule type" value="Genomic_DNA"/>
</dbReference>
<sequence>MSYESTVYDNFNALEKAETKLAQELVEYEESFEKYRSQEWRTMAIEVYPTREDFAKGQGEDEDLADDLMEELDEMYNCESLDGRVVHTEGAFYF</sequence>
<accession>A0A385XSA0</accession>
<evidence type="ECO:0000313" key="1">
    <source>
        <dbReference type="EMBL" id="HJG15507.1"/>
    </source>
</evidence>
<reference evidence="1" key="2">
    <citation type="submission" date="2021-09" db="EMBL/GenBank/DDBJ databases">
        <authorList>
            <person name="Gilroy R."/>
        </authorList>
    </citation>
    <scope>NUCLEOTIDE SEQUENCE</scope>
    <source>
        <strain evidence="1">CHK189-29639</strain>
    </source>
</reference>
<name>A0A385XSA0_9LACO</name>
<proteinExistence type="predicted"/>
<organism evidence="1 2">
    <name type="scientific">Ligilactobacillus salivarius</name>
    <dbReference type="NCBI Taxonomy" id="1624"/>
    <lineage>
        <taxon>Bacteria</taxon>
        <taxon>Bacillati</taxon>
        <taxon>Bacillota</taxon>
        <taxon>Bacilli</taxon>
        <taxon>Lactobacillales</taxon>
        <taxon>Lactobacillaceae</taxon>
        <taxon>Ligilactobacillus</taxon>
    </lineage>
</organism>
<protein>
    <submittedName>
        <fullName evidence="1">Uncharacterized protein</fullName>
    </submittedName>
</protein>